<dbReference type="InterPro" id="IPR003594">
    <property type="entry name" value="HATPase_dom"/>
</dbReference>
<evidence type="ECO:0000256" key="2">
    <source>
        <dbReference type="ARBA" id="ARBA00004651"/>
    </source>
</evidence>
<evidence type="ECO:0000256" key="1">
    <source>
        <dbReference type="ARBA" id="ARBA00000085"/>
    </source>
</evidence>
<dbReference type="GO" id="GO:0005524">
    <property type="term" value="F:ATP binding"/>
    <property type="evidence" value="ECO:0007669"/>
    <property type="project" value="UniProtKB-KW"/>
</dbReference>
<evidence type="ECO:0000256" key="8">
    <source>
        <dbReference type="ARBA" id="ARBA00022741"/>
    </source>
</evidence>
<evidence type="ECO:0000256" key="9">
    <source>
        <dbReference type="ARBA" id="ARBA00022777"/>
    </source>
</evidence>
<sequence>YITDERGIVLYDSHSETNIGKDFSQWNDVFLTLQGKYGARSTRTDPKDPFSSVIYVGAPIRYENHVIGVISVSKSEASYSEFITMFQNKMLLMLSIALLGVMIIAALISYWLTRPVEALMKYAQKVTEGGTEGETARPPQTPFRNFKSLGEAFEKMRISLAGKESQEKDIQHLTHELKSPLSGIKSNAILLGTEGKSQDKKNEYLNNIVAETDRADKLLVELLDVAKLETQSSLNNKEKLSLKELISEAQQTLDARIEQKNINLEVKLDSPELAIIGDRKLIQRILNELIINAIEYSLKEGKVLIEALEENNKLQIFVRDQGRGIPDYAKEKIFDKFYSLVRPSGEMSSGLGLYFVKTVLALHSAEIQLDLPT</sequence>
<reference evidence="16" key="1">
    <citation type="submission" date="2018-05" db="EMBL/GenBank/DDBJ databases">
        <authorList>
            <person name="Lanie J.A."/>
            <person name="Ng W.-L."/>
            <person name="Kazmierczak K.M."/>
            <person name="Andrzejewski T.M."/>
            <person name="Davidsen T.M."/>
            <person name="Wayne K.J."/>
            <person name="Tettelin H."/>
            <person name="Glass J.I."/>
            <person name="Rusch D."/>
            <person name="Podicherti R."/>
            <person name="Tsui H.-C.T."/>
            <person name="Winkler M.E."/>
        </authorList>
    </citation>
    <scope>NUCLEOTIDE SEQUENCE</scope>
</reference>
<evidence type="ECO:0000256" key="14">
    <source>
        <dbReference type="SAM" id="Phobius"/>
    </source>
</evidence>
<evidence type="ECO:0000313" key="16">
    <source>
        <dbReference type="EMBL" id="SVC56408.1"/>
    </source>
</evidence>
<dbReference type="PANTHER" id="PTHR45528">
    <property type="entry name" value="SENSOR HISTIDINE KINASE CPXA"/>
    <property type="match status" value="1"/>
</dbReference>
<feature type="non-terminal residue" evidence="16">
    <location>
        <position position="1"/>
    </location>
</feature>
<name>A0A382N780_9ZZZZ</name>
<dbReference type="AlphaFoldDB" id="A0A382N780"/>
<dbReference type="SMART" id="SM00387">
    <property type="entry name" value="HATPase_c"/>
    <property type="match status" value="1"/>
</dbReference>
<proteinExistence type="predicted"/>
<evidence type="ECO:0000256" key="11">
    <source>
        <dbReference type="ARBA" id="ARBA00022989"/>
    </source>
</evidence>
<keyword evidence="11 14" id="KW-1133">Transmembrane helix</keyword>
<evidence type="ECO:0000259" key="15">
    <source>
        <dbReference type="PROSITE" id="PS50109"/>
    </source>
</evidence>
<dbReference type="Gene3D" id="3.30.565.10">
    <property type="entry name" value="Histidine kinase-like ATPase, C-terminal domain"/>
    <property type="match status" value="1"/>
</dbReference>
<dbReference type="InterPro" id="IPR003661">
    <property type="entry name" value="HisK_dim/P_dom"/>
</dbReference>
<evidence type="ECO:0000256" key="13">
    <source>
        <dbReference type="ARBA" id="ARBA00023136"/>
    </source>
</evidence>
<evidence type="ECO:0000256" key="5">
    <source>
        <dbReference type="ARBA" id="ARBA00022553"/>
    </source>
</evidence>
<organism evidence="16">
    <name type="scientific">marine metagenome</name>
    <dbReference type="NCBI Taxonomy" id="408172"/>
    <lineage>
        <taxon>unclassified sequences</taxon>
        <taxon>metagenomes</taxon>
        <taxon>ecological metagenomes</taxon>
    </lineage>
</organism>
<dbReference type="Gene3D" id="1.10.287.130">
    <property type="match status" value="1"/>
</dbReference>
<dbReference type="InterPro" id="IPR036097">
    <property type="entry name" value="HisK_dim/P_sf"/>
</dbReference>
<feature type="non-terminal residue" evidence="16">
    <location>
        <position position="373"/>
    </location>
</feature>
<keyword evidence="10" id="KW-0067">ATP-binding</keyword>
<dbReference type="SMART" id="SM00388">
    <property type="entry name" value="HisKA"/>
    <property type="match status" value="1"/>
</dbReference>
<dbReference type="SUPFAM" id="SSF55874">
    <property type="entry name" value="ATPase domain of HSP90 chaperone/DNA topoisomerase II/histidine kinase"/>
    <property type="match status" value="1"/>
</dbReference>
<keyword evidence="5" id="KW-0597">Phosphoprotein</keyword>
<dbReference type="InterPro" id="IPR029151">
    <property type="entry name" value="Sensor-like_sf"/>
</dbReference>
<dbReference type="EMBL" id="UINC01098128">
    <property type="protein sequence ID" value="SVC56408.1"/>
    <property type="molecule type" value="Genomic_DNA"/>
</dbReference>
<keyword evidence="13 14" id="KW-0472">Membrane</keyword>
<dbReference type="PROSITE" id="PS50109">
    <property type="entry name" value="HIS_KIN"/>
    <property type="match status" value="1"/>
</dbReference>
<dbReference type="CDD" id="cd00082">
    <property type="entry name" value="HisKA"/>
    <property type="match status" value="1"/>
</dbReference>
<evidence type="ECO:0000256" key="4">
    <source>
        <dbReference type="ARBA" id="ARBA00022475"/>
    </source>
</evidence>
<dbReference type="Pfam" id="PF02518">
    <property type="entry name" value="HATPase_c"/>
    <property type="match status" value="1"/>
</dbReference>
<dbReference type="Gene3D" id="6.10.340.10">
    <property type="match status" value="1"/>
</dbReference>
<dbReference type="InterPro" id="IPR050398">
    <property type="entry name" value="HssS/ArlS-like"/>
</dbReference>
<dbReference type="GO" id="GO:0005886">
    <property type="term" value="C:plasma membrane"/>
    <property type="evidence" value="ECO:0007669"/>
    <property type="project" value="UniProtKB-SubCell"/>
</dbReference>
<keyword evidence="9" id="KW-0418">Kinase</keyword>
<evidence type="ECO:0000256" key="6">
    <source>
        <dbReference type="ARBA" id="ARBA00022679"/>
    </source>
</evidence>
<keyword evidence="7 14" id="KW-0812">Transmembrane</keyword>
<protein>
    <recommendedName>
        <fullName evidence="3">histidine kinase</fullName>
        <ecNumber evidence="3">2.7.13.3</ecNumber>
    </recommendedName>
</protein>
<evidence type="ECO:0000256" key="10">
    <source>
        <dbReference type="ARBA" id="ARBA00022840"/>
    </source>
</evidence>
<dbReference type="Pfam" id="PF00512">
    <property type="entry name" value="HisKA"/>
    <property type="match status" value="1"/>
</dbReference>
<gene>
    <name evidence="16" type="ORF">METZ01_LOCUS309262</name>
</gene>
<evidence type="ECO:0000256" key="12">
    <source>
        <dbReference type="ARBA" id="ARBA00023012"/>
    </source>
</evidence>
<dbReference type="InterPro" id="IPR005467">
    <property type="entry name" value="His_kinase_dom"/>
</dbReference>
<comment type="catalytic activity">
    <reaction evidence="1">
        <text>ATP + protein L-histidine = ADP + protein N-phospho-L-histidine.</text>
        <dbReference type="EC" id="2.7.13.3"/>
    </reaction>
</comment>
<keyword evidence="12" id="KW-0902">Two-component regulatory system</keyword>
<dbReference type="GO" id="GO:0000155">
    <property type="term" value="F:phosphorelay sensor kinase activity"/>
    <property type="evidence" value="ECO:0007669"/>
    <property type="project" value="InterPro"/>
</dbReference>
<evidence type="ECO:0000256" key="7">
    <source>
        <dbReference type="ARBA" id="ARBA00022692"/>
    </source>
</evidence>
<feature type="domain" description="Histidine kinase" evidence="15">
    <location>
        <begin position="172"/>
        <end position="373"/>
    </location>
</feature>
<keyword evidence="4" id="KW-1003">Cell membrane</keyword>
<evidence type="ECO:0000256" key="3">
    <source>
        <dbReference type="ARBA" id="ARBA00012438"/>
    </source>
</evidence>
<dbReference type="NCBIfam" id="NF008312">
    <property type="entry name" value="PRK11100.1"/>
    <property type="match status" value="1"/>
</dbReference>
<keyword evidence="6" id="KW-0808">Transferase</keyword>
<comment type="subcellular location">
    <subcellularLocation>
        <location evidence="2">Cell membrane</location>
        <topology evidence="2">Multi-pass membrane protein</topology>
    </subcellularLocation>
</comment>
<accession>A0A382N780</accession>
<dbReference type="SUPFAM" id="SSF47384">
    <property type="entry name" value="Homodimeric domain of signal transducing histidine kinase"/>
    <property type="match status" value="1"/>
</dbReference>
<dbReference type="InterPro" id="IPR036890">
    <property type="entry name" value="HATPase_C_sf"/>
</dbReference>
<keyword evidence="8" id="KW-0547">Nucleotide-binding</keyword>
<dbReference type="PANTHER" id="PTHR45528:SF1">
    <property type="entry name" value="SENSOR HISTIDINE KINASE CPXA"/>
    <property type="match status" value="1"/>
</dbReference>
<feature type="transmembrane region" description="Helical" evidence="14">
    <location>
        <begin position="91"/>
        <end position="112"/>
    </location>
</feature>
<dbReference type="SUPFAM" id="SSF103190">
    <property type="entry name" value="Sensory domain-like"/>
    <property type="match status" value="1"/>
</dbReference>
<dbReference type="EC" id="2.7.13.3" evidence="3"/>